<keyword evidence="1" id="KW-0472">Membrane</keyword>
<keyword evidence="1" id="KW-0812">Transmembrane</keyword>
<sequence>MNTLKRFHEKKILRDYLILQIIFLIAFLLFYSSLSFLKIYVSIQLLFTFYYYGYFHYYRVHSKTRNLSNSWFAAFFQLSGFLVNLIILPMVLAGVIAFFISVLDPARTWIEILEFPVIFYFSVWFCDTVIFFLFNYLSKKATQMPTNKKYPSAEGFL</sequence>
<accession>A0AA96V3E5</accession>
<feature type="transmembrane region" description="Helical" evidence="1">
    <location>
        <begin position="37"/>
        <end position="58"/>
    </location>
</feature>
<dbReference type="Proteomes" id="UP001303587">
    <property type="component" value="Chromosome"/>
</dbReference>
<feature type="transmembrane region" description="Helical" evidence="1">
    <location>
        <begin position="12"/>
        <end position="31"/>
    </location>
</feature>
<gene>
    <name evidence="2" type="ORF">MsAc7_14180</name>
</gene>
<keyword evidence="1" id="KW-1133">Transmembrane helix</keyword>
<dbReference type="EMBL" id="CP131060">
    <property type="protein sequence ID" value="WNY25854.1"/>
    <property type="molecule type" value="Genomic_DNA"/>
</dbReference>
<feature type="transmembrane region" description="Helical" evidence="1">
    <location>
        <begin position="115"/>
        <end position="137"/>
    </location>
</feature>
<name>A0AA96V3E5_9EURY</name>
<reference evidence="2 3" key="1">
    <citation type="submission" date="2023-07" db="EMBL/GenBank/DDBJ databases">
        <title>Closed genoem sequence of Methanosarcinaceae archaeon Ac7.</title>
        <authorList>
            <person name="Poehlein A."/>
            <person name="Protasov E."/>
            <person name="Platt K."/>
            <person name="Reeh H."/>
            <person name="Daniel R."/>
            <person name="Brune A."/>
        </authorList>
    </citation>
    <scope>NUCLEOTIDE SEQUENCE [LARGE SCALE GENOMIC DNA]</scope>
    <source>
        <strain evidence="2 3">Ac7</strain>
    </source>
</reference>
<dbReference type="AlphaFoldDB" id="A0AA96V3E5"/>
<feature type="transmembrane region" description="Helical" evidence="1">
    <location>
        <begin position="70"/>
        <end position="103"/>
    </location>
</feature>
<evidence type="ECO:0000313" key="3">
    <source>
        <dbReference type="Proteomes" id="UP001303587"/>
    </source>
</evidence>
<dbReference type="RefSeq" id="WP_338102203.1">
    <property type="nucleotide sequence ID" value="NZ_CP131060.1"/>
</dbReference>
<evidence type="ECO:0000256" key="1">
    <source>
        <dbReference type="SAM" id="Phobius"/>
    </source>
</evidence>
<protein>
    <submittedName>
        <fullName evidence="2">Uncharacterized protein</fullName>
    </submittedName>
</protein>
<keyword evidence="3" id="KW-1185">Reference proteome</keyword>
<evidence type="ECO:0000313" key="2">
    <source>
        <dbReference type="EMBL" id="WNY25854.1"/>
    </source>
</evidence>
<dbReference type="GeneID" id="89230518"/>
<organism evidence="2 3">
    <name type="scientific">Methanolapillus millepedarum</name>
    <dbReference type="NCBI Taxonomy" id="3028296"/>
    <lineage>
        <taxon>Archaea</taxon>
        <taxon>Methanobacteriati</taxon>
        <taxon>Methanobacteriota</taxon>
        <taxon>Stenosarchaea group</taxon>
        <taxon>Methanomicrobia</taxon>
        <taxon>Methanosarcinales</taxon>
        <taxon>Methanosarcinaceae</taxon>
        <taxon>Methanolapillus</taxon>
    </lineage>
</organism>
<proteinExistence type="predicted"/>